<evidence type="ECO:0000256" key="1">
    <source>
        <dbReference type="ARBA" id="ARBA00022801"/>
    </source>
</evidence>
<dbReference type="Proteomes" id="UP000053405">
    <property type="component" value="Unassembled WGS sequence"/>
</dbReference>
<dbReference type="SMART" id="SM01110">
    <property type="entry name" value="Cutinase"/>
    <property type="match status" value="1"/>
</dbReference>
<proteinExistence type="predicted"/>
<gene>
    <name evidence="4" type="ORF">GOHSU_12_00630</name>
</gene>
<name>L7L9G3_9ACTN</name>
<dbReference type="eggNOG" id="COG5373">
    <property type="taxonomic scope" value="Bacteria"/>
</dbReference>
<accession>L7L9G3</accession>
<evidence type="ECO:0000256" key="2">
    <source>
        <dbReference type="SAM" id="MobiDB-lite"/>
    </source>
</evidence>
<dbReference type="Pfam" id="PF08237">
    <property type="entry name" value="PE-PPE"/>
    <property type="match status" value="1"/>
</dbReference>
<protein>
    <recommendedName>
        <fullName evidence="3">PE-PPE domain-containing protein</fullName>
    </recommendedName>
</protein>
<dbReference type="InterPro" id="IPR029058">
    <property type="entry name" value="AB_hydrolase_fold"/>
</dbReference>
<feature type="compositionally biased region" description="Polar residues" evidence="2">
    <location>
        <begin position="469"/>
        <end position="479"/>
    </location>
</feature>
<dbReference type="STRING" id="1121927.GOHSU_12_00630"/>
<sequence length="561" mass="59247">MAAVAVVGALGAVPVGSGVAHADPYECGGGAVILVAGTNDPGAGALVGVQQRYTGLGPDGKPDGNSPYNAEPYKVIVAEYPTTLWPLGSVGYNDDVERGKAATEAAIAEYREHCGVDNEIVVAGYSQGARVAGDVLSDIANGRTDLPKENLRGELYSDPRRDGPESARGIELGMIGVLPGLTMMGPRKDGFGDIPVTSYCIQGDAVCDLPDPLHDPFGAIDGLVGYFTKHGLYPFQMYKPVDAWDCDEVQTGAYIDCMVKMPSAISGLRQDLVDKVRETLGLAPRQVADLWGLLPNINGIFPHANLSDLQKYIAPVMTLLPQLPKLGYGGYLPDLLMLTDVLEGVVKFDVDKISAGLKGLAGSALSIIAMPVNFADYWVRQALAVARPSTTGLVLDDTSAQSLGQRLSLLPSLDSDASDQDPEAKTSDVRQERLRSLKSDPKESRPDVKITETKRPQTPTEEAVLESPGTKSPGTKSPGTKSSATESSTVESTPTTSTRPTSTPPETGRPETKQPESGQPESGQPESGQPESGQPETKQPELTQRQIPTDTDGLSQLPAAS</sequence>
<organism evidence="4 5">
    <name type="scientific">Gordonia hirsuta DSM 44140 = NBRC 16056</name>
    <dbReference type="NCBI Taxonomy" id="1121927"/>
    <lineage>
        <taxon>Bacteria</taxon>
        <taxon>Bacillati</taxon>
        <taxon>Actinomycetota</taxon>
        <taxon>Actinomycetes</taxon>
        <taxon>Mycobacteriales</taxon>
        <taxon>Gordoniaceae</taxon>
        <taxon>Gordonia</taxon>
    </lineage>
</organism>
<evidence type="ECO:0000313" key="4">
    <source>
        <dbReference type="EMBL" id="GAC56673.1"/>
    </source>
</evidence>
<dbReference type="SUPFAM" id="SSF53474">
    <property type="entry name" value="alpha/beta-Hydrolases"/>
    <property type="match status" value="1"/>
</dbReference>
<comment type="caution">
    <text evidence="4">The sequence shown here is derived from an EMBL/GenBank/DDBJ whole genome shotgun (WGS) entry which is preliminary data.</text>
</comment>
<dbReference type="InterPro" id="IPR013228">
    <property type="entry name" value="PE-PPE_C"/>
</dbReference>
<evidence type="ECO:0000313" key="5">
    <source>
        <dbReference type="Proteomes" id="UP000053405"/>
    </source>
</evidence>
<dbReference type="AlphaFoldDB" id="L7L9G3"/>
<feature type="region of interest" description="Disordered" evidence="2">
    <location>
        <begin position="411"/>
        <end position="561"/>
    </location>
</feature>
<dbReference type="EMBL" id="BANT01000012">
    <property type="protein sequence ID" value="GAC56673.1"/>
    <property type="molecule type" value="Genomic_DNA"/>
</dbReference>
<keyword evidence="5" id="KW-1185">Reference proteome</keyword>
<feature type="domain" description="PE-PPE" evidence="3">
    <location>
        <begin position="76"/>
        <end position="249"/>
    </location>
</feature>
<dbReference type="GO" id="GO:0016787">
    <property type="term" value="F:hydrolase activity"/>
    <property type="evidence" value="ECO:0007669"/>
    <property type="project" value="UniProtKB-KW"/>
</dbReference>
<dbReference type="InterPro" id="IPR000675">
    <property type="entry name" value="Cutinase/axe"/>
</dbReference>
<feature type="compositionally biased region" description="Basic and acidic residues" evidence="2">
    <location>
        <begin position="422"/>
        <end position="455"/>
    </location>
</feature>
<reference evidence="4 5" key="1">
    <citation type="submission" date="2012-12" db="EMBL/GenBank/DDBJ databases">
        <title>Whole genome shotgun sequence of Gordonia hirsuta NBRC 16056.</title>
        <authorList>
            <person name="Isaki-Nakamura S."/>
            <person name="Hosoyama A."/>
            <person name="Tsuchikane K."/>
            <person name="Katsumata H."/>
            <person name="Baba S."/>
            <person name="Yamazaki S."/>
            <person name="Fujita N."/>
        </authorList>
    </citation>
    <scope>NUCLEOTIDE SEQUENCE [LARGE SCALE GENOMIC DNA]</scope>
    <source>
        <strain evidence="4 5">NBRC 16056</strain>
    </source>
</reference>
<dbReference type="eggNOG" id="COG4223">
    <property type="taxonomic scope" value="Bacteria"/>
</dbReference>
<feature type="compositionally biased region" description="Polar residues" evidence="2">
    <location>
        <begin position="515"/>
        <end position="554"/>
    </location>
</feature>
<feature type="compositionally biased region" description="Low complexity" evidence="2">
    <location>
        <begin position="480"/>
        <end position="506"/>
    </location>
</feature>
<dbReference type="Gene3D" id="3.40.50.1820">
    <property type="entry name" value="alpha/beta hydrolase"/>
    <property type="match status" value="1"/>
</dbReference>
<evidence type="ECO:0000259" key="3">
    <source>
        <dbReference type="Pfam" id="PF08237"/>
    </source>
</evidence>
<keyword evidence="1" id="KW-0378">Hydrolase</keyword>